<reference evidence="22" key="1">
    <citation type="journal article" date="2020" name="Zool. Scr.">
        <title>Integrative taxonomy uncovers hidden species diversity in the rheophilic genus Potamometra (Hemiptera: Gerridae).</title>
        <authorList>
            <person name="Zheng C."/>
            <person name="Ye Z."/>
            <person name="Zhu X."/>
            <person name="Zhang H."/>
            <person name="Dong X."/>
            <person name="Chen P."/>
            <person name="Bu W."/>
        </authorList>
    </citation>
    <scope>NUCLEOTIDE SEQUENCE</scope>
    <source>
        <strain evidence="21">GZDG1</strain>
        <strain evidence="22">GZDG2</strain>
    </source>
</reference>
<feature type="transmembrane region" description="Helical" evidence="18">
    <location>
        <begin position="95"/>
        <end position="114"/>
    </location>
</feature>
<keyword evidence="16 18" id="KW-0472">Membrane</keyword>
<keyword evidence="10 18" id="KW-1278">Translocase</keyword>
<evidence type="ECO:0000259" key="20">
    <source>
        <dbReference type="Pfam" id="PF00361"/>
    </source>
</evidence>
<comment type="function">
    <text evidence="18">Core subunit of the mitochondrial membrane respiratory chain NADH dehydrogenase (Complex I) which catalyzes electron transfer from NADH through the respiratory chain, using ubiquinone as an electron acceptor. Essential for the catalytic activity and assembly of complex I.</text>
</comment>
<keyword evidence="11 18" id="KW-0249">Electron transport</keyword>
<organism evidence="22">
    <name type="scientific">Potamometra anderseni</name>
    <dbReference type="NCBI Taxonomy" id="2883756"/>
    <lineage>
        <taxon>Eukaryota</taxon>
        <taxon>Metazoa</taxon>
        <taxon>Ecdysozoa</taxon>
        <taxon>Arthropoda</taxon>
        <taxon>Hexapoda</taxon>
        <taxon>Insecta</taxon>
        <taxon>Pterygota</taxon>
        <taxon>Neoptera</taxon>
        <taxon>Paraneoptera</taxon>
        <taxon>Hemiptera</taxon>
        <taxon>Heteroptera</taxon>
        <taxon>Gerromorpha</taxon>
        <taxon>Gerroidea</taxon>
        <taxon>Gerridae</taxon>
        <taxon>Ptilomerinae</taxon>
        <taxon>Potamometra</taxon>
    </lineage>
</organism>
<keyword evidence="12 18" id="KW-1133">Transmembrane helix</keyword>
<evidence type="ECO:0000256" key="4">
    <source>
        <dbReference type="ARBA" id="ARBA00012944"/>
    </source>
</evidence>
<dbReference type="EMBL" id="MN560133">
    <property type="protein sequence ID" value="UCU06841.1"/>
    <property type="molecule type" value="Genomic_DNA"/>
</dbReference>
<dbReference type="InterPro" id="IPR050175">
    <property type="entry name" value="Complex_I_Subunit_2"/>
</dbReference>
<evidence type="ECO:0000256" key="7">
    <source>
        <dbReference type="ARBA" id="ARBA00022660"/>
    </source>
</evidence>
<dbReference type="PRINTS" id="PR01436">
    <property type="entry name" value="NADHDHGNASE2"/>
</dbReference>
<dbReference type="PANTHER" id="PTHR46552">
    <property type="entry name" value="NADH-UBIQUINONE OXIDOREDUCTASE CHAIN 2"/>
    <property type="match status" value="1"/>
</dbReference>
<accession>A0A8K1JHU1</accession>
<dbReference type="InterPro" id="IPR001750">
    <property type="entry name" value="ND/Mrp_TM"/>
</dbReference>
<feature type="transmembrane region" description="Helical" evidence="18">
    <location>
        <begin position="316"/>
        <end position="334"/>
    </location>
</feature>
<keyword evidence="13 18" id="KW-0520">NAD</keyword>
<evidence type="ECO:0000256" key="16">
    <source>
        <dbReference type="ARBA" id="ARBA00023136"/>
    </source>
</evidence>
<evidence type="ECO:0000256" key="11">
    <source>
        <dbReference type="ARBA" id="ARBA00022982"/>
    </source>
</evidence>
<dbReference type="InterPro" id="IPR003917">
    <property type="entry name" value="NADH_UbQ_OxRdtase_chain2"/>
</dbReference>
<keyword evidence="6" id="KW-0813">Transport</keyword>
<evidence type="ECO:0000256" key="15">
    <source>
        <dbReference type="ARBA" id="ARBA00023128"/>
    </source>
</evidence>
<dbReference type="Pfam" id="PF00361">
    <property type="entry name" value="Proton_antipo_M"/>
    <property type="match status" value="1"/>
</dbReference>
<dbReference type="GO" id="GO:0008137">
    <property type="term" value="F:NADH dehydrogenase (ubiquinone) activity"/>
    <property type="evidence" value="ECO:0007669"/>
    <property type="project" value="UniProtKB-EC"/>
</dbReference>
<sequence>MIKISTKLIMMITLVLSTLMVISSENWFSTWMGLEVNMMSFIPLMEKSKDYFSPESKMTYFLIQSMSSIIFIFMIIMNPMILINEEMSSNMCMTIITMTMLMKIGAAPMHMWFINIMAKMSWNNCILLMTWQKIAPIFILSNTMNNNFIIMTCSIISAMTGAIGGINQTSIKKMLAFSSVNHLGWMIICMKYDNEMWMKYLMFYSVIILMLTSILNKNSIIYINQMNMNMKTNMEKINMIMLMLSLGGLPPFIGFLPKWLVIQALINTNSIMVLLILMMSSMITLFYYLRMISPTIMTNNTLNKWNINNKNTKSNLIMTMVINMMLPVTTIINMI</sequence>
<comment type="catalytic activity">
    <reaction evidence="17 18">
        <text>a ubiquinone + NADH + 5 H(+)(in) = a ubiquinol + NAD(+) + 4 H(+)(out)</text>
        <dbReference type="Rhea" id="RHEA:29091"/>
        <dbReference type="Rhea" id="RHEA-COMP:9565"/>
        <dbReference type="Rhea" id="RHEA-COMP:9566"/>
        <dbReference type="ChEBI" id="CHEBI:15378"/>
        <dbReference type="ChEBI" id="CHEBI:16389"/>
        <dbReference type="ChEBI" id="CHEBI:17976"/>
        <dbReference type="ChEBI" id="CHEBI:57540"/>
        <dbReference type="ChEBI" id="CHEBI:57945"/>
        <dbReference type="EC" id="7.1.1.2"/>
    </reaction>
</comment>
<feature type="transmembrane region" description="Helical" evidence="18">
    <location>
        <begin position="237"/>
        <end position="256"/>
    </location>
</feature>
<feature type="transmembrane region" description="Helical" evidence="18">
    <location>
        <begin position="198"/>
        <end position="216"/>
    </location>
</feature>
<evidence type="ECO:0000256" key="10">
    <source>
        <dbReference type="ARBA" id="ARBA00022967"/>
    </source>
</evidence>
<feature type="domain" description="NADH:quinone oxidoreductase/Mrp antiporter transmembrane" evidence="20">
    <location>
        <begin position="24"/>
        <end position="284"/>
    </location>
</feature>
<evidence type="ECO:0000256" key="14">
    <source>
        <dbReference type="ARBA" id="ARBA00023075"/>
    </source>
</evidence>
<evidence type="ECO:0000256" key="17">
    <source>
        <dbReference type="ARBA" id="ARBA00049551"/>
    </source>
</evidence>
<keyword evidence="15 18" id="KW-0496">Mitochondrion</keyword>
<evidence type="ECO:0000256" key="12">
    <source>
        <dbReference type="ARBA" id="ARBA00022989"/>
    </source>
</evidence>
<dbReference type="GO" id="GO:0006120">
    <property type="term" value="P:mitochondrial electron transport, NADH to ubiquinone"/>
    <property type="evidence" value="ECO:0007669"/>
    <property type="project" value="InterPro"/>
</dbReference>
<evidence type="ECO:0000256" key="5">
    <source>
        <dbReference type="ARBA" id="ARBA00021008"/>
    </source>
</evidence>
<evidence type="ECO:0000313" key="22">
    <source>
        <dbReference type="EMBL" id="UCU06854.1"/>
    </source>
</evidence>
<keyword evidence="14 18" id="KW-0830">Ubiquinone</keyword>
<evidence type="ECO:0000256" key="6">
    <source>
        <dbReference type="ARBA" id="ARBA00022448"/>
    </source>
</evidence>
<name>A0A8K1JHU1_9HEMI</name>
<evidence type="ECO:0000256" key="18">
    <source>
        <dbReference type="RuleBase" id="RU003403"/>
    </source>
</evidence>
<evidence type="ECO:0000256" key="3">
    <source>
        <dbReference type="ARBA" id="ARBA00007012"/>
    </source>
</evidence>
<feature type="chain" id="PRO_5035416224" description="NADH-ubiquinone oxidoreductase chain 2" evidence="19">
    <location>
        <begin position="25"/>
        <end position="335"/>
    </location>
</feature>
<evidence type="ECO:0000256" key="19">
    <source>
        <dbReference type="SAM" id="SignalP"/>
    </source>
</evidence>
<evidence type="ECO:0000256" key="9">
    <source>
        <dbReference type="ARBA" id="ARBA00022792"/>
    </source>
</evidence>
<protein>
    <recommendedName>
        <fullName evidence="5 18">NADH-ubiquinone oxidoreductase chain 2</fullName>
        <ecNumber evidence="4 18">7.1.1.2</ecNumber>
    </recommendedName>
</protein>
<dbReference type="AlphaFoldDB" id="A0A8K1JHU1"/>
<keyword evidence="7 18" id="KW-0679">Respiratory chain</keyword>
<keyword evidence="19" id="KW-0732">Signal</keyword>
<proteinExistence type="inferred from homology"/>
<keyword evidence="9 18" id="KW-0999">Mitochondrion inner membrane</keyword>
<evidence type="ECO:0000256" key="2">
    <source>
        <dbReference type="ARBA" id="ARBA00004448"/>
    </source>
</evidence>
<dbReference type="EC" id="7.1.1.2" evidence="4 18"/>
<evidence type="ECO:0000256" key="13">
    <source>
        <dbReference type="ARBA" id="ARBA00023027"/>
    </source>
</evidence>
<evidence type="ECO:0000256" key="1">
    <source>
        <dbReference type="ARBA" id="ARBA00003257"/>
    </source>
</evidence>
<gene>
    <name evidence="22" type="primary">ND2</name>
</gene>
<feature type="transmembrane region" description="Helical" evidence="18">
    <location>
        <begin position="61"/>
        <end position="83"/>
    </location>
</feature>
<feature type="transmembrane region" description="Helical" evidence="18">
    <location>
        <begin position="268"/>
        <end position="289"/>
    </location>
</feature>
<dbReference type="EMBL" id="MN560134">
    <property type="protein sequence ID" value="UCU06854.1"/>
    <property type="molecule type" value="Genomic_DNA"/>
</dbReference>
<evidence type="ECO:0000256" key="8">
    <source>
        <dbReference type="ARBA" id="ARBA00022692"/>
    </source>
</evidence>
<keyword evidence="8 18" id="KW-0812">Transmembrane</keyword>
<dbReference type="GO" id="GO:0005743">
    <property type="term" value="C:mitochondrial inner membrane"/>
    <property type="evidence" value="ECO:0007669"/>
    <property type="project" value="UniProtKB-SubCell"/>
</dbReference>
<comment type="similarity">
    <text evidence="3 18">Belongs to the complex I subunit 2 family.</text>
</comment>
<comment type="function">
    <text evidence="1">Core subunit of the mitochondrial membrane respiratory chain NADH dehydrogenase (Complex I) that is believed to belong to the minimal assembly required for catalysis. Complex I functions in the transfer of electrons from NADH to the respiratory chain. The immediate electron acceptor for the enzyme is believed to be ubiquinone.</text>
</comment>
<dbReference type="PANTHER" id="PTHR46552:SF1">
    <property type="entry name" value="NADH-UBIQUINONE OXIDOREDUCTASE CHAIN 2"/>
    <property type="match status" value="1"/>
</dbReference>
<feature type="transmembrane region" description="Helical" evidence="18">
    <location>
        <begin position="148"/>
        <end position="167"/>
    </location>
</feature>
<feature type="signal peptide" evidence="19">
    <location>
        <begin position="1"/>
        <end position="24"/>
    </location>
</feature>
<geneLocation type="mitochondrion" evidence="22"/>
<evidence type="ECO:0000313" key="21">
    <source>
        <dbReference type="EMBL" id="UCU06841.1"/>
    </source>
</evidence>
<comment type="subcellular location">
    <subcellularLocation>
        <location evidence="2 18">Mitochondrion inner membrane</location>
        <topology evidence="2 18">Multi-pass membrane protein</topology>
    </subcellularLocation>
</comment>